<feature type="domain" description="Cytochrome c assembly protein" evidence="4">
    <location>
        <begin position="91"/>
        <end position="262"/>
    </location>
</feature>
<name>A2BMX5_HYPBU</name>
<gene>
    <name evidence="5" type="ordered locus">Hbut_1514</name>
</gene>
<evidence type="ECO:0000259" key="4">
    <source>
        <dbReference type="Pfam" id="PF01578"/>
    </source>
</evidence>
<evidence type="ECO:0000313" key="5">
    <source>
        <dbReference type="EMBL" id="ABM81336.1"/>
    </source>
</evidence>
<sequence>MAFSLFGLHYTAILPAAALALVAYSAIASLALGRRVERILKLGLVLAAVGWLVYWIPFIRLDFTLHEVFWNTSPGLPLWMRLASAWAGGGGSLYLFSVVASLAGLYLLRRHEVRWLAGGVAVVVTVGLLAAFLNDAFTVLPEPPASGAGLNPLLKSPWLYPHPLTTFGGYALLAVSSIAFLAGVRREGYILYEVGWALLTLGILIGGYWSYETFGWGGYWAWDPVETSELMVWLVATLLAHMLAVAPSLSGFNAAWLLSSIFTAMYVTRSGLSPLHSFAASTIGAASLLSLGAAAFAYAVWRLYTSVELAGKELSRAIRSLDTYRVGLAVAFAALLAASVFVYASLFIPALYTLAGHEVTVPQMKEGVEFYHPVLYPLLIAMLAAIPAVFTGKWLGWRGYAALTATTAVIASVLAVAAYRGYIVLAPLSPQETSILMAFGLPWAVTAAASTATYIALQVRRRSPTLLGDRLSGLSLLHLGLSLTVLGILLSGTYAFNTVYLRDYTLKPGEVLELPGGVKLVFEDYSYGISSSRVDIYTQYVGRSSSYYYGQVALYTLANDMASIIRDYEVGRSLYENRTLRLLLNLTMRDELVYLGNFTVEANATVRFISFTQNATMVIAYNEPVRIMLTNVTLTPAPVLDEETGRLMVYLRLSAARMVLELQRNVSAFMPPLLGVHELLALEFNEPTRIVLGNITVEVVNATLTSQAMLSAGKGAPLRVEDGRITGEDSVIGIDAGRLVVWGNTSIAIPAELPRPLVVYAVVSQDERYRELMRLLNETGLYELLREPDRVLELAFTRDCLASGALFADSCRAYVAAPRLVPETAWLDVKLLVGRGDDLREVKLRIRFEAYGEVQGIHGLVPKVMHPGLGLDELYIVINPPVVDSIIYGKAVAYHELLIYYLHEAFKNLTVPDRLALAAVMVGGYNADFVSGLEKQQARAFLENSLLDVYILASKFDPANSTLVRDGLRLQVKLVPGVRLVWIGPVVMAVSALYLAAVGVLASRRAGRA</sequence>
<feature type="transmembrane region" description="Helical" evidence="3">
    <location>
        <begin position="115"/>
        <end position="140"/>
    </location>
</feature>
<feature type="transmembrane region" description="Helical" evidence="3">
    <location>
        <begin position="254"/>
        <end position="272"/>
    </location>
</feature>
<evidence type="ECO:0000256" key="2">
    <source>
        <dbReference type="ARBA" id="ARBA00022748"/>
    </source>
</evidence>
<dbReference type="Proteomes" id="UP000002593">
    <property type="component" value="Chromosome"/>
</dbReference>
<dbReference type="GO" id="GO:0015232">
    <property type="term" value="F:heme transmembrane transporter activity"/>
    <property type="evidence" value="ECO:0007669"/>
    <property type="project" value="InterPro"/>
</dbReference>
<dbReference type="GeneID" id="4782973"/>
<dbReference type="GO" id="GO:0017004">
    <property type="term" value="P:cytochrome complex assembly"/>
    <property type="evidence" value="ECO:0007669"/>
    <property type="project" value="UniProtKB-KW"/>
</dbReference>
<feature type="transmembrane region" description="Helical" evidence="3">
    <location>
        <begin position="189"/>
        <end position="210"/>
    </location>
</feature>
<feature type="transmembrane region" description="Helical" evidence="3">
    <location>
        <begin position="39"/>
        <end position="58"/>
    </location>
</feature>
<dbReference type="GO" id="GO:0020037">
    <property type="term" value="F:heme binding"/>
    <property type="evidence" value="ECO:0007669"/>
    <property type="project" value="InterPro"/>
</dbReference>
<feature type="transmembrane region" description="Helical" evidence="3">
    <location>
        <begin position="435"/>
        <end position="456"/>
    </location>
</feature>
<keyword evidence="3" id="KW-0472">Membrane</keyword>
<dbReference type="PRINTS" id="PR01410">
    <property type="entry name" value="CCBIOGENESIS"/>
</dbReference>
<dbReference type="KEGG" id="hbu:Hbut_1514"/>
<dbReference type="PANTHER" id="PTHR43653:SF1">
    <property type="entry name" value="CYTOCHROME C-TYPE BIOGENESIS PROTEIN CCMF"/>
    <property type="match status" value="1"/>
</dbReference>
<feature type="transmembrane region" description="Helical" evidence="3">
    <location>
        <begin position="160"/>
        <end position="182"/>
    </location>
</feature>
<evidence type="ECO:0000256" key="3">
    <source>
        <dbReference type="SAM" id="Phobius"/>
    </source>
</evidence>
<dbReference type="Pfam" id="PF01578">
    <property type="entry name" value="Cytochrom_C_asm"/>
    <property type="match status" value="1"/>
</dbReference>
<protein>
    <recommendedName>
        <fullName evidence="4">Cytochrome c assembly protein domain-containing protein</fullName>
    </recommendedName>
</protein>
<feature type="transmembrane region" description="Helical" evidence="3">
    <location>
        <begin position="980"/>
        <end position="1002"/>
    </location>
</feature>
<dbReference type="HOGENOM" id="CLU_332795_0_0_2"/>
<accession>A2BMX5</accession>
<evidence type="ECO:0000313" key="6">
    <source>
        <dbReference type="Proteomes" id="UP000002593"/>
    </source>
</evidence>
<dbReference type="OrthoDB" id="15291at2157"/>
<dbReference type="STRING" id="415426.Hbut_1514"/>
<dbReference type="GO" id="GO:0016020">
    <property type="term" value="C:membrane"/>
    <property type="evidence" value="ECO:0007669"/>
    <property type="project" value="InterPro"/>
</dbReference>
<organism evidence="5 6">
    <name type="scientific">Hyperthermus butylicus (strain DSM 5456 / JCM 9403 / PLM1-5)</name>
    <dbReference type="NCBI Taxonomy" id="415426"/>
    <lineage>
        <taxon>Archaea</taxon>
        <taxon>Thermoproteota</taxon>
        <taxon>Thermoprotei</taxon>
        <taxon>Desulfurococcales</taxon>
        <taxon>Pyrodictiaceae</taxon>
        <taxon>Hyperthermus</taxon>
    </lineage>
</organism>
<feature type="transmembrane region" description="Helical" evidence="3">
    <location>
        <begin position="78"/>
        <end position="108"/>
    </location>
</feature>
<dbReference type="AlphaFoldDB" id="A2BMX5"/>
<reference evidence="5 6" key="1">
    <citation type="journal article" date="2007" name="Archaea">
        <title>The genome of Hyperthermus butylicus: a sulfur-reducing, peptide fermenting, neutrophilic Crenarchaeote growing up to 108 degrees C.</title>
        <authorList>
            <person name="Brugger K."/>
            <person name="Chen L."/>
            <person name="Stark M."/>
            <person name="Zibat A."/>
            <person name="Redder P."/>
            <person name="Ruepp A."/>
            <person name="Awayez M."/>
            <person name="She Q."/>
            <person name="Garrett R.A."/>
            <person name="Klenk H.P."/>
        </authorList>
    </citation>
    <scope>NUCLEOTIDE SEQUENCE [LARGE SCALE GENOMIC DNA]</scope>
    <source>
        <strain evidence="6">DSM 5456 / JCM 9403 / PLM1-5</strain>
    </source>
</reference>
<feature type="transmembrane region" description="Helical" evidence="3">
    <location>
        <begin position="230"/>
        <end position="247"/>
    </location>
</feature>
<dbReference type="PANTHER" id="PTHR43653">
    <property type="entry name" value="CYTOCHROME C ASSEMBLY PROTEIN-RELATED"/>
    <property type="match status" value="1"/>
</dbReference>
<keyword evidence="3" id="KW-1133">Transmembrane helix</keyword>
<feature type="transmembrane region" description="Helical" evidence="3">
    <location>
        <begin position="370"/>
        <end position="390"/>
    </location>
</feature>
<keyword evidence="2" id="KW-0201">Cytochrome c-type biogenesis</keyword>
<keyword evidence="6" id="KW-1185">Reference proteome</keyword>
<evidence type="ECO:0000256" key="1">
    <source>
        <dbReference type="ARBA" id="ARBA00009186"/>
    </source>
</evidence>
<dbReference type="RefSeq" id="WP_011822654.1">
    <property type="nucleotide sequence ID" value="NC_008818.1"/>
</dbReference>
<dbReference type="eggNOG" id="arCOG00268">
    <property type="taxonomic scope" value="Archaea"/>
</dbReference>
<feature type="transmembrane region" description="Helical" evidence="3">
    <location>
        <begin position="326"/>
        <end position="350"/>
    </location>
</feature>
<dbReference type="InterPro" id="IPR003567">
    <property type="entry name" value="Cyt_c_biogenesis"/>
</dbReference>
<dbReference type="EnsemblBacteria" id="ABM81336">
    <property type="protein sequence ID" value="ABM81336"/>
    <property type="gene ID" value="Hbut_1514"/>
</dbReference>
<comment type="similarity">
    <text evidence="1">Belongs to the CcmF/CycK/Ccl1/NrfE/CcsA family.</text>
</comment>
<keyword evidence="3" id="KW-0812">Transmembrane</keyword>
<feature type="transmembrane region" description="Helical" evidence="3">
    <location>
        <begin position="278"/>
        <end position="305"/>
    </location>
</feature>
<proteinExistence type="inferred from homology"/>
<feature type="transmembrane region" description="Helical" evidence="3">
    <location>
        <begin position="402"/>
        <end position="423"/>
    </location>
</feature>
<dbReference type="InterPro" id="IPR002541">
    <property type="entry name" value="Cyt_c_assembly"/>
</dbReference>
<feature type="transmembrane region" description="Helical" evidence="3">
    <location>
        <begin position="476"/>
        <end position="496"/>
    </location>
</feature>
<dbReference type="EMBL" id="CP000493">
    <property type="protein sequence ID" value="ABM81336.1"/>
    <property type="molecule type" value="Genomic_DNA"/>
</dbReference>
<feature type="transmembrane region" description="Helical" evidence="3">
    <location>
        <begin position="12"/>
        <end position="32"/>
    </location>
</feature>